<dbReference type="InterPro" id="IPR052353">
    <property type="entry name" value="Benzoxazolinone_Detox_Enz"/>
</dbReference>
<dbReference type="Pfam" id="PF03475">
    <property type="entry name" value="YiiM_3-alpha"/>
    <property type="match status" value="1"/>
</dbReference>
<dbReference type="PANTHER" id="PTHR30212">
    <property type="entry name" value="PROTEIN YIIM"/>
    <property type="match status" value="1"/>
</dbReference>
<evidence type="ECO:0000259" key="2">
    <source>
        <dbReference type="PROSITE" id="PS51384"/>
    </source>
</evidence>
<dbReference type="InterPro" id="IPR017938">
    <property type="entry name" value="Riboflavin_synthase-like_b-brl"/>
</dbReference>
<dbReference type="Pfam" id="PF00175">
    <property type="entry name" value="NAD_binding_1"/>
    <property type="match status" value="1"/>
</dbReference>
<dbReference type="CDD" id="cd00207">
    <property type="entry name" value="fer2"/>
    <property type="match status" value="1"/>
</dbReference>
<dbReference type="PANTHER" id="PTHR30212:SF2">
    <property type="entry name" value="PROTEIN YIIM"/>
    <property type="match status" value="1"/>
</dbReference>
<dbReference type="InterPro" id="IPR005163">
    <property type="entry name" value="Tri_helical_YiiM-like"/>
</dbReference>
<reference evidence="3 4" key="1">
    <citation type="journal article" date="2019" name="Emerg. Microbes Infect.">
        <title>Comprehensive subspecies identification of 175 nontuberculous mycobacteria species based on 7547 genomic profiles.</title>
        <authorList>
            <person name="Matsumoto Y."/>
            <person name="Kinjo T."/>
            <person name="Motooka D."/>
            <person name="Nabeya D."/>
            <person name="Jung N."/>
            <person name="Uechi K."/>
            <person name="Horii T."/>
            <person name="Iida T."/>
            <person name="Fujita J."/>
            <person name="Nakamura S."/>
        </authorList>
    </citation>
    <scope>NUCLEOTIDE SEQUENCE [LARGE SCALE GENOMIC DNA]</scope>
    <source>
        <strain evidence="3 4">JCM 15296</strain>
    </source>
</reference>
<dbReference type="InterPro" id="IPR005302">
    <property type="entry name" value="MoCF_Sase_C"/>
</dbReference>
<evidence type="ECO:0000259" key="1">
    <source>
        <dbReference type="PROSITE" id="PS51340"/>
    </source>
</evidence>
<dbReference type="Gene3D" id="2.40.33.20">
    <property type="entry name" value="PK beta-barrel domain-like"/>
    <property type="match status" value="1"/>
</dbReference>
<dbReference type="Gene3D" id="3.40.50.80">
    <property type="entry name" value="Nucleotide-binding domain of ferredoxin-NADP reductase (FNR) module"/>
    <property type="match status" value="1"/>
</dbReference>
<dbReference type="InterPro" id="IPR012675">
    <property type="entry name" value="Beta-grasp_dom_sf"/>
</dbReference>
<dbReference type="SUPFAM" id="SSF63380">
    <property type="entry name" value="Riboflavin synthase domain-like"/>
    <property type="match status" value="1"/>
</dbReference>
<dbReference type="InterPro" id="IPR039261">
    <property type="entry name" value="FNR_nucleotide-bd"/>
</dbReference>
<dbReference type="InterPro" id="IPR001433">
    <property type="entry name" value="OxRdtase_FAD/NAD-bd"/>
</dbReference>
<keyword evidence="4" id="KW-1185">Reference proteome</keyword>
<dbReference type="Proteomes" id="UP000465609">
    <property type="component" value="Chromosome"/>
</dbReference>
<dbReference type="PROSITE" id="PS51384">
    <property type="entry name" value="FAD_FR"/>
    <property type="match status" value="1"/>
</dbReference>
<dbReference type="EMBL" id="AP022577">
    <property type="protein sequence ID" value="BBX86582.1"/>
    <property type="molecule type" value="Genomic_DNA"/>
</dbReference>
<name>A0ABM7IIF9_9MYCO</name>
<accession>A0ABM7IIF9</accession>
<dbReference type="Gene3D" id="3.10.20.30">
    <property type="match status" value="1"/>
</dbReference>
<dbReference type="CDD" id="cd06184">
    <property type="entry name" value="flavohem_like_fad_nad_binding"/>
    <property type="match status" value="1"/>
</dbReference>
<dbReference type="Gene3D" id="2.40.30.10">
    <property type="entry name" value="Translation factors"/>
    <property type="match status" value="1"/>
</dbReference>
<evidence type="ECO:0000313" key="4">
    <source>
        <dbReference type="Proteomes" id="UP000465609"/>
    </source>
</evidence>
<dbReference type="RefSeq" id="WP_138228975.1">
    <property type="nucleotide sequence ID" value="NZ_AP022577.1"/>
</dbReference>
<dbReference type="InterPro" id="IPR036010">
    <property type="entry name" value="2Fe-2S_ferredoxin-like_sf"/>
</dbReference>
<dbReference type="PRINTS" id="PR00409">
    <property type="entry name" value="PHDIOXRDTASE"/>
</dbReference>
<dbReference type="InterPro" id="IPR017927">
    <property type="entry name" value="FAD-bd_FR_type"/>
</dbReference>
<feature type="domain" description="MOSC" evidence="1">
    <location>
        <begin position="29"/>
        <end position="164"/>
    </location>
</feature>
<evidence type="ECO:0000313" key="3">
    <source>
        <dbReference type="EMBL" id="BBX86582.1"/>
    </source>
</evidence>
<dbReference type="Pfam" id="PF00111">
    <property type="entry name" value="Fer2"/>
    <property type="match status" value="1"/>
</dbReference>
<proteinExistence type="predicted"/>
<organism evidence="3 4">
    <name type="scientific">Mycolicibacterium aubagnense</name>
    <dbReference type="NCBI Taxonomy" id="319707"/>
    <lineage>
        <taxon>Bacteria</taxon>
        <taxon>Bacillati</taxon>
        <taxon>Actinomycetota</taxon>
        <taxon>Actinomycetes</taxon>
        <taxon>Mycobacteriales</taxon>
        <taxon>Mycobacteriaceae</taxon>
        <taxon>Mycolicibacterium</taxon>
    </lineage>
</organism>
<protein>
    <submittedName>
        <fullName evidence="3">Sulfurase</fullName>
    </submittedName>
</protein>
<dbReference type="SUPFAM" id="SSF50800">
    <property type="entry name" value="PK beta-barrel domain-like"/>
    <property type="match status" value="1"/>
</dbReference>
<dbReference type="InterPro" id="IPR001041">
    <property type="entry name" value="2Fe-2S_ferredoxin-type"/>
</dbReference>
<dbReference type="SUPFAM" id="SSF52343">
    <property type="entry name" value="Ferredoxin reductase-like, C-terminal NADP-linked domain"/>
    <property type="match status" value="1"/>
</dbReference>
<sequence>MATLVSVNVGMPKHVPWKNSTILTGIWKMPVAGPVMVRRLNIDGDGQGDRTGHGGEQRAVMVYQTESYRFWREYLDRDDLSPGDFGENFTVSGLADDEVCIGDHYRIGDAEFEVTQPRVTCFRLGIRLNEPQMPKLLVSQRRPGFYFRVIKEGQVRAGDDVVRTRRGLHELSVSDVDALLYLPDRNVGQLREIVEVPALSAGWRQSFRDMLAAHDASGVLTGPPVGTEPGWNGFRALQVTAVHPETSAVVSVWLQAQDRSPLPRPLAGQYLTIRVPQAGEPAPVRSYSISGSPARSGYRISVKREERGMVSSWLHAHAAPELVLEVAAPRGDFCLADETSPLVLISAGIGVTPVLAMLHWLSATGSGREIWWLHTTRNRETHSFAAEIDALIATLPNARQQTIYTQTQGRLNRATLVALGLPNTAAAYLCGPTDFMADVRDGLLAAGLDPARVHTETFGALPSIHPGVVDDAARKAPHPPPGPMGTGPAVVFSRSGLTVRWSPDYDNLLDLADACDVPTRFACRSGVCHLCETEIISGTTTYIREPLEPPRVGAVLICSAAPESDVVLDI</sequence>
<dbReference type="PROSITE" id="PS51340">
    <property type="entry name" value="MOSC"/>
    <property type="match status" value="1"/>
</dbReference>
<feature type="domain" description="FAD-binding FR-type" evidence="2">
    <location>
        <begin position="232"/>
        <end position="336"/>
    </location>
</feature>
<dbReference type="InterPro" id="IPR011037">
    <property type="entry name" value="Pyrv_Knase-like_insert_dom_sf"/>
</dbReference>
<dbReference type="SUPFAM" id="SSF54292">
    <property type="entry name" value="2Fe-2S ferredoxin-like"/>
    <property type="match status" value="1"/>
</dbReference>
<dbReference type="Pfam" id="PF03473">
    <property type="entry name" value="MOSC"/>
    <property type="match status" value="1"/>
</dbReference>
<gene>
    <name evidence="3" type="ORF">MAUB_44550</name>
</gene>